<evidence type="ECO:0000256" key="9">
    <source>
        <dbReference type="ARBA" id="ARBA00054219"/>
    </source>
</evidence>
<dbReference type="PANTHER" id="PTHR11668">
    <property type="entry name" value="SERINE/THREONINE PROTEIN PHOSPHATASE"/>
    <property type="match status" value="1"/>
</dbReference>
<evidence type="ECO:0000256" key="3">
    <source>
        <dbReference type="ARBA" id="ARBA00022801"/>
    </source>
</evidence>
<keyword evidence="3 10" id="KW-0378">Hydrolase</keyword>
<keyword evidence="5" id="KW-0464">Manganese</keyword>
<protein>
    <recommendedName>
        <fullName evidence="10">Serine/threonine-protein phosphatase</fullName>
        <ecNumber evidence="10">3.1.3.16</ecNumber>
    </recommendedName>
</protein>
<dbReference type="GO" id="GO:0031143">
    <property type="term" value="C:pseudopodium"/>
    <property type="evidence" value="ECO:0007669"/>
    <property type="project" value="UniProtKB-SubCell"/>
</dbReference>
<evidence type="ECO:0000256" key="1">
    <source>
        <dbReference type="ARBA" id="ARBA00008294"/>
    </source>
</evidence>
<dbReference type="GO" id="GO:0018991">
    <property type="term" value="P:egg-laying behavior"/>
    <property type="evidence" value="ECO:0007669"/>
    <property type="project" value="UniProtKB-ARBA"/>
</dbReference>
<dbReference type="InterPro" id="IPR006186">
    <property type="entry name" value="Ser/Thr-sp_prot-phosphatase"/>
</dbReference>
<dbReference type="EMBL" id="BTSX01000002">
    <property type="protein sequence ID" value="GMS83601.1"/>
    <property type="molecule type" value="Genomic_DNA"/>
</dbReference>
<dbReference type="GO" id="GO:0007060">
    <property type="term" value="P:male meiosis chromosome segregation"/>
    <property type="evidence" value="ECO:0007669"/>
    <property type="project" value="UniProtKB-ARBA"/>
</dbReference>
<proteinExistence type="inferred from homology"/>
<dbReference type="GO" id="GO:0005634">
    <property type="term" value="C:nucleus"/>
    <property type="evidence" value="ECO:0007669"/>
    <property type="project" value="TreeGrafter"/>
</dbReference>
<dbReference type="GO" id="GO:0031272">
    <property type="term" value="P:regulation of pseudopodium assembly"/>
    <property type="evidence" value="ECO:0007669"/>
    <property type="project" value="UniProtKB-ARBA"/>
</dbReference>
<dbReference type="AlphaFoldDB" id="A0AAV5SVU0"/>
<evidence type="ECO:0000313" key="12">
    <source>
        <dbReference type="EMBL" id="GMS83601.1"/>
    </source>
</evidence>
<evidence type="ECO:0000259" key="11">
    <source>
        <dbReference type="PROSITE" id="PS00125"/>
    </source>
</evidence>
<evidence type="ECO:0000256" key="8">
    <source>
        <dbReference type="ARBA" id="ARBA00048336"/>
    </source>
</evidence>
<dbReference type="GO" id="GO:0000785">
    <property type="term" value="C:chromatin"/>
    <property type="evidence" value="ECO:0007669"/>
    <property type="project" value="UniProtKB-ARBA"/>
</dbReference>
<dbReference type="Proteomes" id="UP001432027">
    <property type="component" value="Unassembled WGS sequence"/>
</dbReference>
<dbReference type="PROSITE" id="PS00125">
    <property type="entry name" value="SER_THR_PHOSPHATASE"/>
    <property type="match status" value="1"/>
</dbReference>
<dbReference type="GO" id="GO:0005737">
    <property type="term" value="C:cytoplasm"/>
    <property type="evidence" value="ECO:0007669"/>
    <property type="project" value="TreeGrafter"/>
</dbReference>
<comment type="function">
    <text evidence="9">Probable phosphatase which plays a redundant role with gsp-4 in spermatogenesis by regulating sister chromatid segregation during meiosis. In addition, involved in sperm motility by controlling the dynamic disassembly of major sperm proteins (MSP) in the spermatozoan pseudopodium.</text>
</comment>
<dbReference type="Pfam" id="PF00149">
    <property type="entry name" value="Metallophos"/>
    <property type="match status" value="1"/>
</dbReference>
<evidence type="ECO:0000256" key="6">
    <source>
        <dbReference type="ARBA" id="ARBA00037818"/>
    </source>
</evidence>
<feature type="domain" description="Serine/threonine specific protein phosphatases" evidence="11">
    <location>
        <begin position="132"/>
        <end position="137"/>
    </location>
</feature>
<evidence type="ECO:0000256" key="4">
    <source>
        <dbReference type="ARBA" id="ARBA00022912"/>
    </source>
</evidence>
<dbReference type="PRINTS" id="PR00114">
    <property type="entry name" value="STPHPHTASE"/>
</dbReference>
<accession>A0AAV5SVU0</accession>
<dbReference type="FunFam" id="3.60.21.10:FF:000026">
    <property type="entry name" value="Serine/threonine-protein phosphatase"/>
    <property type="match status" value="1"/>
</dbReference>
<name>A0AAV5SVU0_9BILA</name>
<dbReference type="InterPro" id="IPR029052">
    <property type="entry name" value="Metallo-depent_PP-like"/>
</dbReference>
<dbReference type="SMART" id="SM00156">
    <property type="entry name" value="PP2Ac"/>
    <property type="match status" value="1"/>
</dbReference>
<dbReference type="SUPFAM" id="SSF56300">
    <property type="entry name" value="Metallo-dependent phosphatases"/>
    <property type="match status" value="1"/>
</dbReference>
<comment type="catalytic activity">
    <reaction evidence="7">
        <text>O-phospho-L-seryl-[protein] + H2O = L-seryl-[protein] + phosphate</text>
        <dbReference type="Rhea" id="RHEA:20629"/>
        <dbReference type="Rhea" id="RHEA-COMP:9863"/>
        <dbReference type="Rhea" id="RHEA-COMP:11604"/>
        <dbReference type="ChEBI" id="CHEBI:15377"/>
        <dbReference type="ChEBI" id="CHEBI:29999"/>
        <dbReference type="ChEBI" id="CHEBI:43474"/>
        <dbReference type="ChEBI" id="CHEBI:83421"/>
        <dbReference type="EC" id="3.1.3.16"/>
    </reaction>
</comment>
<evidence type="ECO:0000256" key="5">
    <source>
        <dbReference type="ARBA" id="ARBA00023211"/>
    </source>
</evidence>
<evidence type="ECO:0000256" key="10">
    <source>
        <dbReference type="RuleBase" id="RU004273"/>
    </source>
</evidence>
<dbReference type="Gene3D" id="3.60.21.10">
    <property type="match status" value="1"/>
</dbReference>
<sequence length="318" mass="35901">PPPTTMNLSSQEMTPIKISPTELIQRVLRTTDPSKGLTTQVSAGEIAYICRLAHKLFLEQPSLIEIEVPVKICGDIHGQFADLLRLFNKTGFPPTSNYLFLGDYVDRGKHNLETILLLLGYKLRYPKTFFLLRGNHELSSINRVYGFLEECVRRYGTQRVYMDIQDVFTVMPLSAVVGEKILCMHGGLSPVLNRLEDLRNVHRPFDDPASMSLECDVMWADPMPGVQGFINSPRGTSHVFGEQALKEKCDLLKIDLVVRAHQVVQDGYEFFAGRKLVTIFSAPHYCAQFDNSAAVLCVDKQLKCSFEILKAKFLTPKM</sequence>
<dbReference type="PANTHER" id="PTHR11668:SF199">
    <property type="entry name" value="SERINE_THREONINE-PROTEIN PHOSPHATASE"/>
    <property type="match status" value="1"/>
</dbReference>
<keyword evidence="4" id="KW-0904">Protein phosphatase</keyword>
<evidence type="ECO:0000256" key="7">
    <source>
        <dbReference type="ARBA" id="ARBA00047761"/>
    </source>
</evidence>
<dbReference type="GO" id="GO:0097723">
    <property type="term" value="P:amoeboid sperm motility"/>
    <property type="evidence" value="ECO:0007669"/>
    <property type="project" value="UniProtKB-ARBA"/>
</dbReference>
<dbReference type="Pfam" id="PF16891">
    <property type="entry name" value="STPPase_N"/>
    <property type="match status" value="1"/>
</dbReference>
<comment type="caution">
    <text evidence="12">The sequence shown here is derived from an EMBL/GenBank/DDBJ whole genome shotgun (WGS) entry which is preliminary data.</text>
</comment>
<reference evidence="12" key="1">
    <citation type="submission" date="2023-10" db="EMBL/GenBank/DDBJ databases">
        <title>Genome assembly of Pristionchus species.</title>
        <authorList>
            <person name="Yoshida K."/>
            <person name="Sommer R.J."/>
        </authorList>
    </citation>
    <scope>NUCLEOTIDE SEQUENCE</scope>
    <source>
        <strain evidence="12">RS0144</strain>
    </source>
</reference>
<feature type="non-terminal residue" evidence="12">
    <location>
        <position position="1"/>
    </location>
</feature>
<keyword evidence="13" id="KW-1185">Reference proteome</keyword>
<evidence type="ECO:0000256" key="2">
    <source>
        <dbReference type="ARBA" id="ARBA00022723"/>
    </source>
</evidence>
<dbReference type="GO" id="GO:0046872">
    <property type="term" value="F:metal ion binding"/>
    <property type="evidence" value="ECO:0007669"/>
    <property type="project" value="UniProtKB-KW"/>
</dbReference>
<organism evidence="12 13">
    <name type="scientific">Pristionchus entomophagus</name>
    <dbReference type="NCBI Taxonomy" id="358040"/>
    <lineage>
        <taxon>Eukaryota</taxon>
        <taxon>Metazoa</taxon>
        <taxon>Ecdysozoa</taxon>
        <taxon>Nematoda</taxon>
        <taxon>Chromadorea</taxon>
        <taxon>Rhabditida</taxon>
        <taxon>Rhabditina</taxon>
        <taxon>Diplogasteromorpha</taxon>
        <taxon>Diplogasteroidea</taxon>
        <taxon>Neodiplogasteridae</taxon>
        <taxon>Pristionchus</taxon>
    </lineage>
</organism>
<dbReference type="GO" id="GO:0004722">
    <property type="term" value="F:protein serine/threonine phosphatase activity"/>
    <property type="evidence" value="ECO:0007669"/>
    <property type="project" value="UniProtKB-EC"/>
</dbReference>
<dbReference type="InterPro" id="IPR031675">
    <property type="entry name" value="STPPase_N"/>
</dbReference>
<keyword evidence="2" id="KW-0479">Metal-binding</keyword>
<comment type="subcellular location">
    <subcellularLocation>
        <location evidence="6">Cell projection</location>
        <location evidence="6">Pseudopodium</location>
    </subcellularLocation>
</comment>
<comment type="similarity">
    <text evidence="1 10">Belongs to the PPP phosphatase family.</text>
</comment>
<comment type="catalytic activity">
    <reaction evidence="8 10">
        <text>O-phospho-L-threonyl-[protein] + H2O = L-threonyl-[protein] + phosphate</text>
        <dbReference type="Rhea" id="RHEA:47004"/>
        <dbReference type="Rhea" id="RHEA-COMP:11060"/>
        <dbReference type="Rhea" id="RHEA-COMP:11605"/>
        <dbReference type="ChEBI" id="CHEBI:15377"/>
        <dbReference type="ChEBI" id="CHEBI:30013"/>
        <dbReference type="ChEBI" id="CHEBI:43474"/>
        <dbReference type="ChEBI" id="CHEBI:61977"/>
        <dbReference type="EC" id="3.1.3.16"/>
    </reaction>
</comment>
<evidence type="ECO:0000313" key="13">
    <source>
        <dbReference type="Proteomes" id="UP001432027"/>
    </source>
</evidence>
<gene>
    <name evidence="12" type="ORF">PENTCL1PPCAC_5776</name>
</gene>
<dbReference type="InterPro" id="IPR004843">
    <property type="entry name" value="Calcineurin-like_PHP"/>
</dbReference>
<dbReference type="InterPro" id="IPR050341">
    <property type="entry name" value="PP1_catalytic_subunit"/>
</dbReference>
<dbReference type="EC" id="3.1.3.16" evidence="10"/>